<dbReference type="PATRIC" id="fig|1288963.3.peg.3103"/>
<dbReference type="GO" id="GO:0005975">
    <property type="term" value="P:carbohydrate metabolic process"/>
    <property type="evidence" value="ECO:0007669"/>
    <property type="project" value="InterPro"/>
</dbReference>
<dbReference type="InterPro" id="IPR008928">
    <property type="entry name" value="6-hairpin_glycosidase_sf"/>
</dbReference>
<evidence type="ECO:0000259" key="5">
    <source>
        <dbReference type="Pfam" id="PF08531"/>
    </source>
</evidence>
<evidence type="ECO:0000259" key="6">
    <source>
        <dbReference type="Pfam" id="PF17389"/>
    </source>
</evidence>
<dbReference type="PANTHER" id="PTHR33307:SF6">
    <property type="entry name" value="ALPHA-RHAMNOSIDASE (EUROFUNG)-RELATED"/>
    <property type="match status" value="1"/>
</dbReference>
<accession>R7ZRI7</accession>
<protein>
    <recommendedName>
        <fullName evidence="2">alpha-L-rhamnosidase</fullName>
        <ecNumber evidence="2">3.2.1.40</ecNumber>
    </recommendedName>
</protein>
<dbReference type="InterPro" id="IPR013737">
    <property type="entry name" value="Bac_rhamnosid_N"/>
</dbReference>
<dbReference type="GO" id="GO:0030596">
    <property type="term" value="F:alpha-L-rhamnosidase activity"/>
    <property type="evidence" value="ECO:0007669"/>
    <property type="project" value="UniProtKB-EC"/>
</dbReference>
<evidence type="ECO:0000256" key="1">
    <source>
        <dbReference type="ARBA" id="ARBA00001445"/>
    </source>
</evidence>
<dbReference type="Pfam" id="PF08531">
    <property type="entry name" value="Bac_rhamnosid_N"/>
    <property type="match status" value="1"/>
</dbReference>
<dbReference type="Pfam" id="PF17389">
    <property type="entry name" value="Bac_rhamnosid6H"/>
    <property type="match status" value="1"/>
</dbReference>
<dbReference type="SUPFAM" id="SSF48208">
    <property type="entry name" value="Six-hairpin glycosidases"/>
    <property type="match status" value="1"/>
</dbReference>
<comment type="caution">
    <text evidence="7">The sequence shown here is derived from an EMBL/GenBank/DDBJ whole genome shotgun (WGS) entry which is preliminary data.</text>
</comment>
<proteinExistence type="predicted"/>
<dbReference type="Gene3D" id="1.50.10.10">
    <property type="match status" value="1"/>
</dbReference>
<dbReference type="PANTHER" id="PTHR33307">
    <property type="entry name" value="ALPHA-RHAMNOSIDASE (EUROFUNG)"/>
    <property type="match status" value="1"/>
</dbReference>
<feature type="chain" id="PRO_5004451072" description="alpha-L-rhamnosidase" evidence="4">
    <location>
        <begin position="35"/>
        <end position="894"/>
    </location>
</feature>
<dbReference type="EC" id="3.2.1.40" evidence="2"/>
<dbReference type="InterPro" id="IPR035396">
    <property type="entry name" value="Bac_rhamnosid6H"/>
</dbReference>
<evidence type="ECO:0000313" key="8">
    <source>
        <dbReference type="Proteomes" id="UP000013909"/>
    </source>
</evidence>
<name>R7ZRI7_9BACT</name>
<feature type="domain" description="Bacterial alpha-L-rhamnosidase N-terminal" evidence="5">
    <location>
        <begin position="93"/>
        <end position="245"/>
    </location>
</feature>
<dbReference type="STRING" id="1232681.ADIS_3108"/>
<feature type="region of interest" description="Disordered" evidence="3">
    <location>
        <begin position="857"/>
        <end position="876"/>
    </location>
</feature>
<dbReference type="Proteomes" id="UP000013909">
    <property type="component" value="Unassembled WGS sequence"/>
</dbReference>
<dbReference type="InterPro" id="IPR012341">
    <property type="entry name" value="6hp_glycosidase-like_sf"/>
</dbReference>
<sequence length="894" mass="101809">MSDQYQNTQSRRAFIRYLSATGAVSLMPFSFANAEPIGQVNASKCSQTPISVFPWPKRKELDLSPALWIWYPAERILPNSFFHFRRVLRVEKPVKSAIGWIQGESRYLLFLNGRRIQFGPGPSDPRFSEADPIDFSTELKLGENIIASTLVYFGFGDGTWPAGKAGFIFKLELEFEDGEKTSVVSDGQWSVQQAKSWPAGKYKRWYLRALQEEFDNRLYPVGWKEQGFVEDASWMKAKVFSKAAHMTALSSSIPDYLYDSGGNLQTQLRKRSVPPILERHLTDLRLKEAHTIRWKTSVEEYFDFKTDHAFEPGEVIGGFSENGKTWVFDSPKASNEGLVLAFEWEEQAIGWPYFTIDCSEGTTVELMVQQAHALHRQGGPALINNHFNSWTRFICKEGENRLITFDYESVKWIQLHIHKAKGAIKVSEVGLLRRLYDFPAQPQVGTSDEGFNKLLKACINTVWNNSHETIVDCVGRERQQYSGDIGHMLHALHVGFGETRLPARFVDTYSQGMTLDGFFMDSWPAYDRLNRLAQRQLDLTPWGVLLDHSVGFCFDCWHHYLYTGNKSDLEEAFPRLLRFYAFIKNAIVRDGLLPVENLGVNAVWMDTDSYKVVRDKKCAYNLYVASMLKCALSKLAGHFGDKNLQKEMLELADQLAKKVEETFFMPSENLLIVNLPWLKEDGEMRTCERSLAHWILGGFAPERAKTAVLHELTQPPKRLGRCYPANAIWTYWAVSALGNTEFILADFEKRWLTMLSVRENNTIQENWTASKDTQNQLSHAGIAPFFAAYMCFAGISVVHPEGSLIRIRPQPASLEKLTLVYHTPFGPLSFESKGQKGRRVIKLSIPKGATVQLLLPSQESIPKGTERDETSPQKDLTSIRLSGDKVWSIPLRHV</sequence>
<evidence type="ECO:0000256" key="3">
    <source>
        <dbReference type="SAM" id="MobiDB-lite"/>
    </source>
</evidence>
<evidence type="ECO:0000256" key="4">
    <source>
        <dbReference type="SAM" id="SignalP"/>
    </source>
</evidence>
<dbReference type="InterPro" id="IPR006311">
    <property type="entry name" value="TAT_signal"/>
</dbReference>
<gene>
    <name evidence="7" type="ORF">ADIS_3108</name>
</gene>
<dbReference type="Gene3D" id="2.60.120.260">
    <property type="entry name" value="Galactose-binding domain-like"/>
    <property type="match status" value="2"/>
</dbReference>
<dbReference type="PROSITE" id="PS51318">
    <property type="entry name" value="TAT"/>
    <property type="match status" value="1"/>
</dbReference>
<feature type="domain" description="Alpha-L-rhamnosidase six-hairpin glycosidase" evidence="6">
    <location>
        <begin position="444"/>
        <end position="667"/>
    </location>
</feature>
<feature type="signal peptide" evidence="4">
    <location>
        <begin position="1"/>
        <end position="34"/>
    </location>
</feature>
<dbReference type="InterPro" id="IPR016007">
    <property type="entry name" value="Alpha_rhamnosid"/>
</dbReference>
<evidence type="ECO:0000313" key="7">
    <source>
        <dbReference type="EMBL" id="EON76658.1"/>
    </source>
</evidence>
<organism evidence="7 8">
    <name type="scientific">Lunatimonas lonarensis</name>
    <dbReference type="NCBI Taxonomy" id="1232681"/>
    <lineage>
        <taxon>Bacteria</taxon>
        <taxon>Pseudomonadati</taxon>
        <taxon>Bacteroidota</taxon>
        <taxon>Cytophagia</taxon>
        <taxon>Cytophagales</taxon>
        <taxon>Cyclobacteriaceae</taxon>
    </lineage>
</organism>
<dbReference type="OrthoDB" id="9815108at2"/>
<dbReference type="AlphaFoldDB" id="R7ZRI7"/>
<keyword evidence="4" id="KW-0732">Signal</keyword>
<keyword evidence="8" id="KW-1185">Reference proteome</keyword>
<dbReference type="EMBL" id="AQHR01000085">
    <property type="protein sequence ID" value="EON76658.1"/>
    <property type="molecule type" value="Genomic_DNA"/>
</dbReference>
<comment type="catalytic activity">
    <reaction evidence="1">
        <text>Hydrolysis of terminal non-reducing alpha-L-rhamnose residues in alpha-L-rhamnosides.</text>
        <dbReference type="EC" id="3.2.1.40"/>
    </reaction>
</comment>
<dbReference type="RefSeq" id="WP_010855242.1">
    <property type="nucleotide sequence ID" value="NZ_AQHR01000085.1"/>
</dbReference>
<dbReference type="Gene3D" id="2.60.420.10">
    <property type="entry name" value="Maltose phosphorylase, domain 3"/>
    <property type="match status" value="1"/>
</dbReference>
<reference evidence="7 8" key="1">
    <citation type="submission" date="2013-02" db="EMBL/GenBank/DDBJ databases">
        <title>A novel strain isolated from Lonar lake, Maharashtra, India.</title>
        <authorList>
            <person name="Singh A."/>
        </authorList>
    </citation>
    <scope>NUCLEOTIDE SEQUENCE [LARGE SCALE GENOMIC DNA]</scope>
    <source>
        <strain evidence="7 8">AK24</strain>
    </source>
</reference>
<evidence type="ECO:0000256" key="2">
    <source>
        <dbReference type="ARBA" id="ARBA00012652"/>
    </source>
</evidence>